<dbReference type="InterPro" id="IPR011991">
    <property type="entry name" value="ArsR-like_HTH"/>
</dbReference>
<feature type="domain" description="HTH arsR-type" evidence="2">
    <location>
        <begin position="9"/>
        <end position="94"/>
    </location>
</feature>
<reference evidence="3" key="1">
    <citation type="journal article" date="2014" name="Int. J. Syst. Evol. Microbiol.">
        <title>Complete genome sequence of Corynebacterium casei LMG S-19264T (=DSM 44701T), isolated from a smear-ripened cheese.</title>
        <authorList>
            <consortium name="US DOE Joint Genome Institute (JGI-PGF)"/>
            <person name="Walter F."/>
            <person name="Albersmeier A."/>
            <person name="Kalinowski J."/>
            <person name="Ruckert C."/>
        </authorList>
    </citation>
    <scope>NUCLEOTIDE SEQUENCE</scope>
    <source>
        <strain evidence="3">JCM 10088</strain>
    </source>
</reference>
<dbReference type="InterPro" id="IPR036390">
    <property type="entry name" value="WH_DNA-bd_sf"/>
</dbReference>
<dbReference type="Pfam" id="PF13601">
    <property type="entry name" value="HTH_34"/>
    <property type="match status" value="1"/>
</dbReference>
<dbReference type="Gene3D" id="1.10.10.10">
    <property type="entry name" value="Winged helix-like DNA-binding domain superfamily/Winged helix DNA-binding domain"/>
    <property type="match status" value="1"/>
</dbReference>
<feature type="transmembrane region" description="Helical" evidence="1">
    <location>
        <begin position="20"/>
        <end position="37"/>
    </location>
</feature>
<comment type="caution">
    <text evidence="3">The sequence shown here is derived from an EMBL/GenBank/DDBJ whole genome shotgun (WGS) entry which is preliminary data.</text>
</comment>
<dbReference type="Proteomes" id="UP000610960">
    <property type="component" value="Unassembled WGS sequence"/>
</dbReference>
<dbReference type="InterPro" id="IPR001845">
    <property type="entry name" value="HTH_ArsR_DNA-bd_dom"/>
</dbReference>
<dbReference type="OrthoDB" id="41119at2157"/>
<keyword evidence="1" id="KW-1133">Transmembrane helix</keyword>
<organism evidence="3 4">
    <name type="scientific">Thermocladium modestius</name>
    <dbReference type="NCBI Taxonomy" id="62609"/>
    <lineage>
        <taxon>Archaea</taxon>
        <taxon>Thermoproteota</taxon>
        <taxon>Thermoprotei</taxon>
        <taxon>Thermoproteales</taxon>
        <taxon>Thermoproteaceae</taxon>
        <taxon>Thermocladium</taxon>
    </lineage>
</organism>
<protein>
    <submittedName>
        <fullName evidence="3">Transcriptional regulator</fullName>
    </submittedName>
</protein>
<keyword evidence="1" id="KW-0472">Membrane</keyword>
<dbReference type="CDD" id="cd00090">
    <property type="entry name" value="HTH_ARSR"/>
    <property type="match status" value="1"/>
</dbReference>
<proteinExistence type="predicted"/>
<dbReference type="InterPro" id="IPR027395">
    <property type="entry name" value="WH_DNA-bd_dom"/>
</dbReference>
<evidence type="ECO:0000256" key="1">
    <source>
        <dbReference type="SAM" id="Phobius"/>
    </source>
</evidence>
<gene>
    <name evidence="3" type="ORF">GCM10007981_11300</name>
</gene>
<dbReference type="RefSeq" id="WP_188596432.1">
    <property type="nucleotide sequence ID" value="NZ_BMNL01000002.1"/>
</dbReference>
<name>A0A830GUM0_9CREN</name>
<evidence type="ECO:0000259" key="2">
    <source>
        <dbReference type="SMART" id="SM00418"/>
    </source>
</evidence>
<reference evidence="3" key="2">
    <citation type="submission" date="2020-09" db="EMBL/GenBank/DDBJ databases">
        <authorList>
            <person name="Sun Q."/>
            <person name="Ohkuma M."/>
        </authorList>
    </citation>
    <scope>NUCLEOTIDE SEQUENCE</scope>
    <source>
        <strain evidence="3">JCM 10088</strain>
    </source>
</reference>
<dbReference type="GO" id="GO:0003700">
    <property type="term" value="F:DNA-binding transcription factor activity"/>
    <property type="evidence" value="ECO:0007669"/>
    <property type="project" value="InterPro"/>
</dbReference>
<dbReference type="PANTHER" id="PTHR37318:SF1">
    <property type="entry name" value="BSL7504 PROTEIN"/>
    <property type="match status" value="1"/>
</dbReference>
<sequence length="108" mass="12196">MDDINELMKLLSNKALNSSVRLGILLALYYVGGYITFSDIRSSLDMPKSSLHKHLTILKEEGLIEHRRAITPLGIRTVIKLTDRGEAIVEKYIRLIGQLDSSDKDQLD</sequence>
<dbReference type="PANTHER" id="PTHR37318">
    <property type="entry name" value="BSL7504 PROTEIN"/>
    <property type="match status" value="1"/>
</dbReference>
<accession>A0A830GUM0</accession>
<dbReference type="InterPro" id="IPR036388">
    <property type="entry name" value="WH-like_DNA-bd_sf"/>
</dbReference>
<evidence type="ECO:0000313" key="3">
    <source>
        <dbReference type="EMBL" id="GGP20992.1"/>
    </source>
</evidence>
<keyword evidence="4" id="KW-1185">Reference proteome</keyword>
<dbReference type="SMART" id="SM00418">
    <property type="entry name" value="HTH_ARSR"/>
    <property type="match status" value="1"/>
</dbReference>
<dbReference type="EMBL" id="BMNL01000002">
    <property type="protein sequence ID" value="GGP20992.1"/>
    <property type="molecule type" value="Genomic_DNA"/>
</dbReference>
<dbReference type="SUPFAM" id="SSF46785">
    <property type="entry name" value="Winged helix' DNA-binding domain"/>
    <property type="match status" value="1"/>
</dbReference>
<evidence type="ECO:0000313" key="4">
    <source>
        <dbReference type="Proteomes" id="UP000610960"/>
    </source>
</evidence>
<keyword evidence="1" id="KW-0812">Transmembrane</keyword>
<dbReference type="AlphaFoldDB" id="A0A830GUM0"/>